<dbReference type="CDD" id="cd02440">
    <property type="entry name" value="AdoMet_MTases"/>
    <property type="match status" value="1"/>
</dbReference>
<evidence type="ECO:0000259" key="1">
    <source>
        <dbReference type="Pfam" id="PF22013"/>
    </source>
</evidence>
<evidence type="ECO:0000313" key="3">
    <source>
        <dbReference type="Proteomes" id="UP000295620"/>
    </source>
</evidence>
<dbReference type="SUPFAM" id="SSF53335">
    <property type="entry name" value="S-adenosyl-L-methionine-dependent methyltransferases"/>
    <property type="match status" value="1"/>
</dbReference>
<organism evidence="2 3">
    <name type="scientific">Pedobacter metabolipauper</name>
    <dbReference type="NCBI Taxonomy" id="425513"/>
    <lineage>
        <taxon>Bacteria</taxon>
        <taxon>Pseudomonadati</taxon>
        <taxon>Bacteroidota</taxon>
        <taxon>Sphingobacteriia</taxon>
        <taxon>Sphingobacteriales</taxon>
        <taxon>Sphingobacteriaceae</taxon>
        <taxon>Pedobacter</taxon>
    </lineage>
</organism>
<reference evidence="2 3" key="1">
    <citation type="submission" date="2019-03" db="EMBL/GenBank/DDBJ databases">
        <title>Genomic Encyclopedia of Archaeal and Bacterial Type Strains, Phase II (KMG-II): from individual species to whole genera.</title>
        <authorList>
            <person name="Goeker M."/>
        </authorList>
    </citation>
    <scope>NUCLEOTIDE SEQUENCE [LARGE SCALE GENOMIC DNA]</scope>
    <source>
        <strain evidence="2 3">DSM 19035</strain>
    </source>
</reference>
<gene>
    <name evidence="2" type="ORF">ATK78_0074</name>
</gene>
<dbReference type="Gene3D" id="1.10.10.1110">
    <property type="entry name" value="Methyltransferase PG1098, N-terminal domain"/>
    <property type="match status" value="1"/>
</dbReference>
<dbReference type="InterPro" id="IPR029063">
    <property type="entry name" value="SAM-dependent_MTases_sf"/>
</dbReference>
<name>A0A4R6SWU3_9SPHI</name>
<sequence length="393" mass="44658">MNKQILNKEVQDYIKKHVNDDVHRIAMAKSPFRDVEAKDLANQIAARNKAAKKLPSWYKQDFIYYPALLSIEQCSSETTAAYKAGLARGNRLIDLTGGFGVDSLYFAKRIEQVTHCEINASLSEIAAHNASILQQKNMRFLAVDGIAFLKESNEYFDTIYIDPARRSDTGKVFMLKDCSPNVVEHLDLMLDKADRILIKTAPLLDLTAGLKELKNVSEIHIVSVKNECKELIWIIEKEPAAHLKIVAVTLNQSVKQFSFFKDEVEEEVHFIQGMPVGYLYEPDTALLKSGAFNRIASRYNLEKLDHNTQLYTSPVTIAEFPGRIFKINRIISTGDLKKEKNLIGNVIVRSYPDKAETLVKKYKIKADNLKFLIFTQVKNMGNLVIEAEIVQHY</sequence>
<dbReference type="Pfam" id="PF22013">
    <property type="entry name" value="PG_1098_Fer"/>
    <property type="match status" value="1"/>
</dbReference>
<proteinExistence type="predicted"/>
<dbReference type="InterPro" id="IPR054168">
    <property type="entry name" value="PG_1098_Fer"/>
</dbReference>
<keyword evidence="3" id="KW-1185">Reference proteome</keyword>
<feature type="domain" description="PG-1098 ferredoxin-like" evidence="1">
    <location>
        <begin position="278"/>
        <end position="321"/>
    </location>
</feature>
<dbReference type="Gene3D" id="3.40.50.150">
    <property type="entry name" value="Vaccinia Virus protein VP39"/>
    <property type="match status" value="1"/>
</dbReference>
<accession>A0A4R6SWU3</accession>
<dbReference type="AlphaFoldDB" id="A0A4R6SWU3"/>
<dbReference type="RefSeq" id="WP_133574082.1">
    <property type="nucleotide sequence ID" value="NZ_SNYC01000003.1"/>
</dbReference>
<dbReference type="Proteomes" id="UP000295620">
    <property type="component" value="Unassembled WGS sequence"/>
</dbReference>
<evidence type="ECO:0000313" key="2">
    <source>
        <dbReference type="EMBL" id="TDQ10964.1"/>
    </source>
</evidence>
<dbReference type="EMBL" id="SNYC01000003">
    <property type="protein sequence ID" value="TDQ10964.1"/>
    <property type="molecule type" value="Genomic_DNA"/>
</dbReference>
<protein>
    <recommendedName>
        <fullName evidence="1">PG-1098 ferredoxin-like domain-containing protein</fullName>
    </recommendedName>
</protein>
<dbReference type="OrthoDB" id="1000417at2"/>
<comment type="caution">
    <text evidence="2">The sequence shown here is derived from an EMBL/GenBank/DDBJ whole genome shotgun (WGS) entry which is preliminary data.</text>
</comment>